<keyword evidence="3" id="KW-1185">Reference proteome</keyword>
<organism evidence="2 3">
    <name type="scientific">Pedobacter agri</name>
    <dbReference type="NCBI Taxonomy" id="454586"/>
    <lineage>
        <taxon>Bacteria</taxon>
        <taxon>Pseudomonadati</taxon>
        <taxon>Bacteroidota</taxon>
        <taxon>Sphingobacteriia</taxon>
        <taxon>Sphingobacteriales</taxon>
        <taxon>Sphingobacteriaceae</taxon>
        <taxon>Pedobacter</taxon>
    </lineage>
</organism>
<feature type="transmembrane region" description="Helical" evidence="1">
    <location>
        <begin position="6"/>
        <end position="33"/>
    </location>
</feature>
<keyword evidence="1" id="KW-0812">Transmembrane</keyword>
<keyword evidence="1" id="KW-1133">Transmembrane helix</keyword>
<comment type="caution">
    <text evidence="2">The sequence shown here is derived from an EMBL/GenBank/DDBJ whole genome shotgun (WGS) entry which is preliminary data.</text>
</comment>
<sequence length="327" mass="37221">MLALSSVLLLVFSSRFIVPAVPIILAVIVVIVTKTQRTLINKKATAIYELTEGVVKIEGTISAPKTFETPYFKQQCIAYTYKEGNITYDSDTGSEHVNSTLEKEEFQDFYLNNSTGRIKVMITKLNLALLPAKTDTLHSVKYAVDDIRYTERTLKNGDLISVLGYAIKNAHHEFELREQGDKPLVIATPAVEDKTRKAFKVLKDLLPYLILMYVGVNYFLFAPMKIQIMESEVFPYFAIFGMPILAIILSVIGNRMDGFAKLFFTHLAGICFSVLFLSFPLICLFYLIKLEFTRIFCIWVTIFICTTIAFLMNHRKLDGYFSKEELT</sequence>
<feature type="transmembrane region" description="Helical" evidence="1">
    <location>
        <begin position="205"/>
        <end position="221"/>
    </location>
</feature>
<evidence type="ECO:0000313" key="2">
    <source>
        <dbReference type="EMBL" id="MCX3264448.1"/>
    </source>
</evidence>
<name>A0A9X3I9E1_9SPHI</name>
<protein>
    <submittedName>
        <fullName evidence="2">Uncharacterized protein</fullName>
    </submittedName>
</protein>
<feature type="transmembrane region" description="Helical" evidence="1">
    <location>
        <begin position="233"/>
        <end position="252"/>
    </location>
</feature>
<dbReference type="RefSeq" id="WP_010602024.1">
    <property type="nucleotide sequence ID" value="NZ_JAPJUH010000002.1"/>
</dbReference>
<evidence type="ECO:0000313" key="3">
    <source>
        <dbReference type="Proteomes" id="UP001142592"/>
    </source>
</evidence>
<gene>
    <name evidence="2" type="ORF">OQZ29_06810</name>
</gene>
<dbReference type="EMBL" id="JAPJUH010000002">
    <property type="protein sequence ID" value="MCX3264448.1"/>
    <property type="molecule type" value="Genomic_DNA"/>
</dbReference>
<proteinExistence type="predicted"/>
<evidence type="ECO:0000256" key="1">
    <source>
        <dbReference type="SAM" id="Phobius"/>
    </source>
</evidence>
<dbReference type="AlphaFoldDB" id="A0A9X3I9E1"/>
<reference evidence="2" key="1">
    <citation type="submission" date="2022-11" db="EMBL/GenBank/DDBJ databases">
        <authorList>
            <person name="Graham C."/>
            <person name="Newman J.D."/>
        </authorList>
    </citation>
    <scope>NUCLEOTIDE SEQUENCE</scope>
    <source>
        <strain evidence="2">DSM 19486</strain>
    </source>
</reference>
<feature type="transmembrane region" description="Helical" evidence="1">
    <location>
        <begin position="264"/>
        <end position="287"/>
    </location>
</feature>
<accession>A0A9X3I9E1</accession>
<keyword evidence="1" id="KW-0472">Membrane</keyword>
<dbReference type="Proteomes" id="UP001142592">
    <property type="component" value="Unassembled WGS sequence"/>
</dbReference>
<feature type="transmembrane region" description="Helical" evidence="1">
    <location>
        <begin position="293"/>
        <end position="313"/>
    </location>
</feature>